<feature type="compositionally biased region" description="Polar residues" evidence="10">
    <location>
        <begin position="49"/>
        <end position="60"/>
    </location>
</feature>
<comment type="similarity">
    <text evidence="2 9">Belongs to the Mediator complex subunit 14 family.</text>
</comment>
<evidence type="ECO:0000256" key="9">
    <source>
        <dbReference type="RuleBase" id="RU365082"/>
    </source>
</evidence>
<keyword evidence="6 9" id="KW-0804">Transcription</keyword>
<evidence type="ECO:0000256" key="1">
    <source>
        <dbReference type="ARBA" id="ARBA00004123"/>
    </source>
</evidence>
<dbReference type="GO" id="GO:0003712">
    <property type="term" value="F:transcription coregulator activity"/>
    <property type="evidence" value="ECO:0007669"/>
    <property type="project" value="UniProtKB-UniRule"/>
</dbReference>
<dbReference type="RefSeq" id="XP_024720464.1">
    <property type="nucleotide sequence ID" value="XM_024868794.1"/>
</dbReference>
<dbReference type="InterPro" id="IPR055122">
    <property type="entry name" value="Med14_N"/>
</dbReference>
<dbReference type="GO" id="GO:0070847">
    <property type="term" value="C:core mediator complex"/>
    <property type="evidence" value="ECO:0007669"/>
    <property type="project" value="TreeGrafter"/>
</dbReference>
<feature type="domain" description="Mediator complex subunit MED14 N-terminal" evidence="11">
    <location>
        <begin position="100"/>
        <end position="310"/>
    </location>
</feature>
<evidence type="ECO:0000256" key="4">
    <source>
        <dbReference type="ARBA" id="ARBA00023015"/>
    </source>
</evidence>
<dbReference type="Pfam" id="PF08638">
    <property type="entry name" value="Med14"/>
    <property type="match status" value="1"/>
</dbReference>
<feature type="compositionally biased region" description="Basic and acidic residues" evidence="10">
    <location>
        <begin position="36"/>
        <end position="47"/>
    </location>
</feature>
<dbReference type="PANTHER" id="PTHR12809">
    <property type="entry name" value="MEDIATOR COMPLEX SUBUNIT"/>
    <property type="match status" value="1"/>
</dbReference>
<evidence type="ECO:0000256" key="10">
    <source>
        <dbReference type="SAM" id="MobiDB-lite"/>
    </source>
</evidence>
<dbReference type="GeneID" id="36576875"/>
<feature type="region of interest" description="Disordered" evidence="10">
    <location>
        <begin position="1"/>
        <end position="61"/>
    </location>
</feature>
<keyword evidence="7 9" id="KW-0539">Nucleus</keyword>
<dbReference type="STRING" id="857342.A0A2T3B0M1"/>
<dbReference type="OrthoDB" id="205099at2759"/>
<evidence type="ECO:0000256" key="6">
    <source>
        <dbReference type="ARBA" id="ARBA00023163"/>
    </source>
</evidence>
<keyword evidence="4 9" id="KW-0805">Transcription regulation</keyword>
<organism evidence="12 13">
    <name type="scientific">Amorphotheca resinae ATCC 22711</name>
    <dbReference type="NCBI Taxonomy" id="857342"/>
    <lineage>
        <taxon>Eukaryota</taxon>
        <taxon>Fungi</taxon>
        <taxon>Dikarya</taxon>
        <taxon>Ascomycota</taxon>
        <taxon>Pezizomycotina</taxon>
        <taxon>Leotiomycetes</taxon>
        <taxon>Helotiales</taxon>
        <taxon>Amorphothecaceae</taxon>
        <taxon>Amorphotheca</taxon>
    </lineage>
</organism>
<feature type="compositionally biased region" description="Low complexity" evidence="10">
    <location>
        <begin position="1094"/>
        <end position="1125"/>
    </location>
</feature>
<comment type="function">
    <text evidence="9">Component of the Mediator complex, a coactivator involved in the regulated transcription of nearly all RNA polymerase II-dependent genes. Mediator functions as a bridge to convey information from gene-specific regulatory proteins to the basal RNA polymerase II transcription machinery. Mediator is recruited to promoters by direct interactions with regulatory proteins and serves as a scaffold for the assembly of a functional preinitiation complex with RNA polymerase II and the general transcription factors.</text>
</comment>
<feature type="compositionally biased region" description="Basic and acidic residues" evidence="10">
    <location>
        <begin position="8"/>
        <end position="23"/>
    </location>
</feature>
<dbReference type="AlphaFoldDB" id="A0A2T3B0M1"/>
<dbReference type="GO" id="GO:0006357">
    <property type="term" value="P:regulation of transcription by RNA polymerase II"/>
    <property type="evidence" value="ECO:0007669"/>
    <property type="project" value="InterPro"/>
</dbReference>
<dbReference type="Proteomes" id="UP000241818">
    <property type="component" value="Unassembled WGS sequence"/>
</dbReference>
<comment type="subunit">
    <text evidence="9">Component of the Mediator complex.</text>
</comment>
<evidence type="ECO:0000256" key="2">
    <source>
        <dbReference type="ARBA" id="ARBA00007813"/>
    </source>
</evidence>
<name>A0A2T3B0M1_AMORE</name>
<evidence type="ECO:0000256" key="7">
    <source>
        <dbReference type="ARBA" id="ARBA00023242"/>
    </source>
</evidence>
<keyword evidence="13" id="KW-1185">Reference proteome</keyword>
<keyword evidence="5 9" id="KW-0010">Activator</keyword>
<protein>
    <recommendedName>
        <fullName evidence="3 9">Mediator of RNA polymerase II transcription subunit 14</fullName>
    </recommendedName>
    <alternativeName>
        <fullName evidence="8 9">Mediator complex subunit 14</fullName>
    </alternativeName>
</protein>
<dbReference type="InterPro" id="IPR013947">
    <property type="entry name" value="Mediator_Med14"/>
</dbReference>
<dbReference type="GO" id="GO:0016592">
    <property type="term" value="C:mediator complex"/>
    <property type="evidence" value="ECO:0007669"/>
    <property type="project" value="UniProtKB-UniRule"/>
</dbReference>
<dbReference type="InParanoid" id="A0A2T3B0M1"/>
<evidence type="ECO:0000256" key="5">
    <source>
        <dbReference type="ARBA" id="ARBA00023159"/>
    </source>
</evidence>
<evidence type="ECO:0000313" key="12">
    <source>
        <dbReference type="EMBL" id="PSS16956.1"/>
    </source>
</evidence>
<accession>A0A2T3B0M1</accession>
<gene>
    <name evidence="12" type="ORF">M430DRAFT_59346</name>
</gene>
<reference evidence="12 13" key="1">
    <citation type="journal article" date="2018" name="New Phytol.">
        <title>Comparative genomics and transcriptomics depict ericoid mycorrhizal fungi as versatile saprotrophs and plant mutualists.</title>
        <authorList>
            <person name="Martino E."/>
            <person name="Morin E."/>
            <person name="Grelet G.A."/>
            <person name="Kuo A."/>
            <person name="Kohler A."/>
            <person name="Daghino S."/>
            <person name="Barry K.W."/>
            <person name="Cichocki N."/>
            <person name="Clum A."/>
            <person name="Dockter R.B."/>
            <person name="Hainaut M."/>
            <person name="Kuo R.C."/>
            <person name="LaButti K."/>
            <person name="Lindahl B.D."/>
            <person name="Lindquist E.A."/>
            <person name="Lipzen A."/>
            <person name="Khouja H.R."/>
            <person name="Magnuson J."/>
            <person name="Murat C."/>
            <person name="Ohm R.A."/>
            <person name="Singer S.W."/>
            <person name="Spatafora J.W."/>
            <person name="Wang M."/>
            <person name="Veneault-Fourrey C."/>
            <person name="Henrissat B."/>
            <person name="Grigoriev I.V."/>
            <person name="Martin F.M."/>
            <person name="Perotto S."/>
        </authorList>
    </citation>
    <scope>NUCLEOTIDE SEQUENCE [LARGE SCALE GENOMIC DNA]</scope>
    <source>
        <strain evidence="12 13">ATCC 22711</strain>
    </source>
</reference>
<dbReference type="EMBL" id="KZ679012">
    <property type="protein sequence ID" value="PSS16956.1"/>
    <property type="molecule type" value="Genomic_DNA"/>
</dbReference>
<comment type="subcellular location">
    <subcellularLocation>
        <location evidence="1 9">Nucleus</location>
    </subcellularLocation>
</comment>
<evidence type="ECO:0000256" key="8">
    <source>
        <dbReference type="ARBA" id="ARBA00032007"/>
    </source>
</evidence>
<proteinExistence type="inferred from homology"/>
<dbReference type="Pfam" id="PF26204">
    <property type="entry name" value="Med14_fung"/>
    <property type="match status" value="1"/>
</dbReference>
<evidence type="ECO:0000313" key="13">
    <source>
        <dbReference type="Proteomes" id="UP000241818"/>
    </source>
</evidence>
<feature type="compositionally biased region" description="Polar residues" evidence="10">
    <location>
        <begin position="1135"/>
        <end position="1155"/>
    </location>
</feature>
<sequence length="1166" mass="129959">MPGVIMDNGDRPGSHTNHNRDQRLNGVNGGSYTAEKGQDKGKGRAELQQRMTPISPTPRNGANGAFAEALEGEVFTNPPDLQERINQLPPEIAHITHGYMSLSTLLQRLAVKTHEDLKAKILELSQMPVPSSAANGNASHVTSVDDNSADNVAKKLLLLNFAQNTHADWVKALVITNWSRRSEDVSKTIDLKLYLDDKKLLYETAIHELAQLKRTLPYSRLPNPDLKTALQVLSTGKAPWMPELGYIPPPPLTPADVLETLEKLNTLLSIRMNLHEYDNTPLQFKDYTIGSGRVTFRVAGEFELDLTIADEDPDKQFWFIDFRFLFSPTLPELTPYLRYHIESRVNAVLLTDGLPGCYKLLHEMVLTHKISECRRQASDLARGKWIEGLKVEPLNRALSIQYWLDRYGKKGPKSWIILGVHSGRRKDGRYDPKATSRLFIRWFRDGKEVKDADIPFDTVNISAEALLKTVIAKHINHILQSTYEKLQPRTLFSTGEMALTLSTSSDEPSESELKIQFAGQQYLSVMIEPITGKFILGPASLLSVRTEFALNSKSMDPANEAHGYIEMLRCEMAADEIITHGLSVGWIRIRKPDLKPEELKPVFPKDTLQVAWFRRTGWSKEWFVAVSLGMSGERWWLIETAVAPTLANTGRPNAPPPELKLVNYLEIPIKATSPIPTYKFLSTLSIFAAALISHYANLKALHARRANHVLRSSKISSPIQLPSIYVKLSEILPSKNKSKRTGQPWARNVVKLTFQGLESLPPMVLQALSSPNQQGLPPDATVSSGVQPPKKAVQEETAMIVTEARMMVPVPASLSILKERVDRDIAFHAESGTFAFRLRSRIGEAVIPALVERATRIERLVEFVEVLHKHEKTLTCESVSLGEIVFSYGSSLTPASAEASETGGLVQYRAVVDFGAAVNIMTLSLEQGNPHLRIADLLAKVLNGNEGLDGVAHLLPLTLPALRALDSLEAAWTPLSDNGEALVLVRAIEWYIIRYNFLSASPDSSSPPKPREVIFEIKLQQRKGEPWWFVRRTDARDREGDDIDGLLKPIWNSSGEGWKGMRVNAVAQPKGVEELLQKIDEVLRGMVSEQNLTQTQQAEAAPAPAQVPQVQAPQMAPVAPMTPMQIKAPQRPPFHTSNQQRPQHTQNQSQMQGRGNQVKPEVVEID</sequence>
<feature type="region of interest" description="Disordered" evidence="10">
    <location>
        <begin position="1094"/>
        <end position="1166"/>
    </location>
</feature>
<dbReference type="PANTHER" id="PTHR12809:SF2">
    <property type="entry name" value="MEDIATOR OF RNA POLYMERASE II TRANSCRIPTION SUBUNIT 14"/>
    <property type="match status" value="1"/>
</dbReference>
<evidence type="ECO:0000256" key="3">
    <source>
        <dbReference type="ARBA" id="ARBA00019619"/>
    </source>
</evidence>
<evidence type="ECO:0000259" key="11">
    <source>
        <dbReference type="Pfam" id="PF08638"/>
    </source>
</evidence>